<keyword evidence="2" id="KW-0677">Repeat</keyword>
<evidence type="ECO:0000259" key="4">
    <source>
        <dbReference type="Pfam" id="PF14432"/>
    </source>
</evidence>
<dbReference type="OMA" id="GMYGEGK"/>
<dbReference type="FunFam" id="1.25.40.10:FF:000073">
    <property type="entry name" value="Pentatricopeptide repeat-containing protein chloroplastic"/>
    <property type="match status" value="1"/>
</dbReference>
<dbReference type="Pfam" id="PF01535">
    <property type="entry name" value="PPR"/>
    <property type="match status" value="1"/>
</dbReference>
<dbReference type="PANTHER" id="PTHR47926:SF533">
    <property type="entry name" value="DYW DOMAIN-CONTAINING PROTEIN"/>
    <property type="match status" value="1"/>
</dbReference>
<dbReference type="GO" id="GO:0009451">
    <property type="term" value="P:RNA modification"/>
    <property type="evidence" value="ECO:0007669"/>
    <property type="project" value="InterPro"/>
</dbReference>
<comment type="similarity">
    <text evidence="1">Belongs to the PPR family. PCMP-H subfamily.</text>
</comment>
<dbReference type="FunFam" id="1.25.40.10:FF:000366">
    <property type="entry name" value="Pentatricopeptide (PPR) repeat-containing protein"/>
    <property type="match status" value="1"/>
</dbReference>
<dbReference type="InterPro" id="IPR046848">
    <property type="entry name" value="E_motif"/>
</dbReference>
<dbReference type="PROSITE" id="PS51375">
    <property type="entry name" value="PPR"/>
    <property type="match status" value="7"/>
</dbReference>
<dbReference type="OrthoDB" id="185373at2759"/>
<gene>
    <name evidence="6" type="primary">LOC104604066</name>
</gene>
<organism evidence="5 6">
    <name type="scientific">Nelumbo nucifera</name>
    <name type="common">Sacred lotus</name>
    <dbReference type="NCBI Taxonomy" id="4432"/>
    <lineage>
        <taxon>Eukaryota</taxon>
        <taxon>Viridiplantae</taxon>
        <taxon>Streptophyta</taxon>
        <taxon>Embryophyta</taxon>
        <taxon>Tracheophyta</taxon>
        <taxon>Spermatophyta</taxon>
        <taxon>Magnoliopsida</taxon>
        <taxon>Proteales</taxon>
        <taxon>Nelumbonaceae</taxon>
        <taxon>Nelumbo</taxon>
    </lineage>
</organism>
<dbReference type="Pfam" id="PF14432">
    <property type="entry name" value="DYW_deaminase"/>
    <property type="match status" value="1"/>
</dbReference>
<dbReference type="STRING" id="4432.A0A1U8AKS9"/>
<dbReference type="Pfam" id="PF13041">
    <property type="entry name" value="PPR_2"/>
    <property type="match status" value="6"/>
</dbReference>
<dbReference type="InterPro" id="IPR002885">
    <property type="entry name" value="PPR_rpt"/>
</dbReference>
<dbReference type="InterPro" id="IPR032867">
    <property type="entry name" value="DYW_dom"/>
</dbReference>
<dbReference type="FunCoup" id="A0A1U8AKS9">
    <property type="interactions" value="104"/>
</dbReference>
<evidence type="ECO:0000256" key="1">
    <source>
        <dbReference type="ARBA" id="ARBA00006643"/>
    </source>
</evidence>
<dbReference type="AlphaFoldDB" id="A0A1U8AKS9"/>
<dbReference type="Pfam" id="PF20431">
    <property type="entry name" value="E_motif"/>
    <property type="match status" value="1"/>
</dbReference>
<evidence type="ECO:0000313" key="6">
    <source>
        <dbReference type="RefSeq" id="XP_010266600.1"/>
    </source>
</evidence>
<evidence type="ECO:0000313" key="5">
    <source>
        <dbReference type="Proteomes" id="UP000189703"/>
    </source>
</evidence>
<feature type="repeat" description="PPR" evidence="3">
    <location>
        <begin position="137"/>
        <end position="171"/>
    </location>
</feature>
<dbReference type="KEGG" id="nnu:104604066"/>
<dbReference type="FunFam" id="1.25.40.10:FF:000344">
    <property type="entry name" value="Pentatricopeptide repeat-containing protein"/>
    <property type="match status" value="1"/>
</dbReference>
<feature type="repeat" description="PPR" evidence="3">
    <location>
        <begin position="339"/>
        <end position="369"/>
    </location>
</feature>
<feature type="repeat" description="PPR" evidence="3">
    <location>
        <begin position="207"/>
        <end position="237"/>
    </location>
</feature>
<dbReference type="RefSeq" id="XP_010266600.1">
    <property type="nucleotide sequence ID" value="XM_010268298.2"/>
</dbReference>
<keyword evidence="5" id="KW-1185">Reference proteome</keyword>
<dbReference type="FunFam" id="1.25.40.10:FF:001226">
    <property type="entry name" value="Pentatricopeptide repeat-containing protein At3g03580"/>
    <property type="match status" value="1"/>
</dbReference>
<feature type="repeat" description="PPR" evidence="3">
    <location>
        <begin position="641"/>
        <end position="675"/>
    </location>
</feature>
<dbReference type="Gene3D" id="1.25.40.10">
    <property type="entry name" value="Tetratricopeptide repeat domain"/>
    <property type="match status" value="6"/>
</dbReference>
<evidence type="ECO:0000256" key="2">
    <source>
        <dbReference type="ARBA" id="ARBA00022737"/>
    </source>
</evidence>
<dbReference type="InterPro" id="IPR011990">
    <property type="entry name" value="TPR-like_helical_dom_sf"/>
</dbReference>
<dbReference type="GeneID" id="104604066"/>
<dbReference type="FunFam" id="1.25.40.10:FF:000725">
    <property type="entry name" value="Pentatricopeptide repeat-containing protein At3g63370, chloroplastic"/>
    <property type="match status" value="1"/>
</dbReference>
<dbReference type="FunFam" id="1.25.40.10:FF:000144">
    <property type="entry name" value="Pentatricopeptide repeat-containing protein, mitochondrial"/>
    <property type="match status" value="1"/>
</dbReference>
<reference evidence="6" key="1">
    <citation type="submission" date="2025-08" db="UniProtKB">
        <authorList>
            <consortium name="RefSeq"/>
        </authorList>
    </citation>
    <scope>IDENTIFICATION</scope>
</reference>
<feature type="repeat" description="PPR" evidence="3">
    <location>
        <begin position="540"/>
        <end position="574"/>
    </location>
</feature>
<feature type="repeat" description="PPR" evidence="3">
    <location>
        <begin position="439"/>
        <end position="473"/>
    </location>
</feature>
<evidence type="ECO:0000256" key="3">
    <source>
        <dbReference type="PROSITE-ProRule" id="PRU00708"/>
    </source>
</evidence>
<dbReference type="PANTHER" id="PTHR47926">
    <property type="entry name" value="PENTATRICOPEPTIDE REPEAT-CONTAINING PROTEIN"/>
    <property type="match status" value="1"/>
</dbReference>
<dbReference type="NCBIfam" id="TIGR00756">
    <property type="entry name" value="PPR"/>
    <property type="match status" value="8"/>
</dbReference>
<dbReference type="Proteomes" id="UP000189703">
    <property type="component" value="Unplaced"/>
</dbReference>
<accession>A0A1U8AKS9</accession>
<name>A0A1U8AKS9_NELNU</name>
<protein>
    <submittedName>
        <fullName evidence="6">Pentatricopeptide repeat-containing protein At3g03580</fullName>
    </submittedName>
</protein>
<sequence>MSGSQLPDRGIRFTDLNCRRFKIQAFSKLSSRTLDLILFLRLKTCILPSTRNSSLLTKTARFGGICEQKQKDLSFSISRALCIANSIQELKRIHSLIITWGLEQSVFFSGKLISKYAQFGDPIASQSVFRRVSQSSNIYLWNSIIRALTQNRMFSEALNFYSEMQKLDLRPDRFTFPSVINSCAGLLDSEMGKVVHHHVLEMGFASDLYIGNSLIDMYSRFGCLEEARSVFEGMPQRDIVSWNSLMSGYSANGEWERALEVYYKLRMLGFIPDSFTVSSILPACGSLLAAEEGKIIHGLVHKIGIEKDILVNNGLIAMYFKFDHITDAQRIFGNMIKRDTVSWNTIICGYSKLGMHEEAINLFQNMVFSFKPDLLTITAVLHACGHVGDLELGRYVHEYMSRNGYECDTTASNILITMYAKCGDLPASLKVFDGMVSRDSVSWNSLINSYIQYGCYNEGMEHLLVMRKMGLKPDSVTYVMLLSMCTQIAAMVLGKELHCDIIKMGFDSSLIVGNALVDMYVKCGSLEDALKEFDDMETRDVITWNTIIAGCVQIGDCSLGLKMISQMRAKGVMPDVATFLGILPGCSLLAAKRQGKEIHGCILKFGFDLDVPIRNALIEMYSKCGILEWSLHVFDHTKVKDVVTWTALISALGMYGQGKKALRAFAEMEATGIVPDHVTFVAIIFACSHAGLVKEGLACFNQMKNDYNIEPRIEHYACIVDLLSRSGLLSEAEEFILAMPFNPDASIWGSLLSACRINSGTQITERVLEHILAMSSSDTGYYVLASNIYASLGKWDQVRKIRKSIKDRGLKKDPGCSWIEIRNRVYVFGTGNRAVEQSEEIYQLLRKLGDLMVKEGYVADPNFVLYDVEEEEKRDMLCGHSERLAIAFGLLNTSPGTPLQIMKNLRVCGDCHTVTKYISKIKERELIVRDANRFHIFRNGTCTCGDYW</sequence>
<dbReference type="GO" id="GO:0008270">
    <property type="term" value="F:zinc ion binding"/>
    <property type="evidence" value="ECO:0007669"/>
    <property type="project" value="InterPro"/>
</dbReference>
<dbReference type="GO" id="GO:0003723">
    <property type="term" value="F:RNA binding"/>
    <property type="evidence" value="ECO:0007669"/>
    <property type="project" value="InterPro"/>
</dbReference>
<dbReference type="eggNOG" id="KOG4197">
    <property type="taxonomic scope" value="Eukaryota"/>
</dbReference>
<feature type="domain" description="DYW" evidence="4">
    <location>
        <begin position="856"/>
        <end position="948"/>
    </location>
</feature>
<dbReference type="InterPro" id="IPR046960">
    <property type="entry name" value="PPR_At4g14850-like_plant"/>
</dbReference>
<proteinExistence type="inferred from homology"/>
<dbReference type="InParanoid" id="A0A1U8AKS9"/>
<feature type="repeat" description="PPR" evidence="3">
    <location>
        <begin position="238"/>
        <end position="272"/>
    </location>
</feature>